<dbReference type="Proteomes" id="UP001500908">
    <property type="component" value="Unassembled WGS sequence"/>
</dbReference>
<feature type="region of interest" description="Disordered" evidence="1">
    <location>
        <begin position="43"/>
        <end position="63"/>
    </location>
</feature>
<accession>A0ABP7FWT6</accession>
<protein>
    <submittedName>
        <fullName evidence="2">Uncharacterized protein</fullName>
    </submittedName>
</protein>
<evidence type="ECO:0000256" key="1">
    <source>
        <dbReference type="SAM" id="MobiDB-lite"/>
    </source>
</evidence>
<sequence length="63" mass="7062">MGAGRIPDYARFAELAENHTDCWQVGYDYDSTLPYRACDHRGLAAVESEPHTGGRTDTEEDRS</sequence>
<reference evidence="3" key="1">
    <citation type="journal article" date="2019" name="Int. J. Syst. Evol. Microbiol.">
        <title>The Global Catalogue of Microorganisms (GCM) 10K type strain sequencing project: providing services to taxonomists for standard genome sequencing and annotation.</title>
        <authorList>
            <consortium name="The Broad Institute Genomics Platform"/>
            <consortium name="The Broad Institute Genome Sequencing Center for Infectious Disease"/>
            <person name="Wu L."/>
            <person name="Ma J."/>
        </authorList>
    </citation>
    <scope>NUCLEOTIDE SEQUENCE [LARGE SCALE GENOMIC DNA]</scope>
    <source>
        <strain evidence="3">JCM 17137</strain>
    </source>
</reference>
<gene>
    <name evidence="2" type="ORF">GCM10022402_30350</name>
</gene>
<dbReference type="EMBL" id="BAABDD010000013">
    <property type="protein sequence ID" value="GAA3749037.1"/>
    <property type="molecule type" value="Genomic_DNA"/>
</dbReference>
<name>A0ABP7FWT6_9ACTN</name>
<dbReference type="RefSeq" id="WP_344972248.1">
    <property type="nucleotide sequence ID" value="NZ_BAABDD010000013.1"/>
</dbReference>
<organism evidence="2 3">
    <name type="scientific">Salinactinospora qingdaonensis</name>
    <dbReference type="NCBI Taxonomy" id="702744"/>
    <lineage>
        <taxon>Bacteria</taxon>
        <taxon>Bacillati</taxon>
        <taxon>Actinomycetota</taxon>
        <taxon>Actinomycetes</taxon>
        <taxon>Streptosporangiales</taxon>
        <taxon>Nocardiopsidaceae</taxon>
        <taxon>Salinactinospora</taxon>
    </lineage>
</organism>
<evidence type="ECO:0000313" key="2">
    <source>
        <dbReference type="EMBL" id="GAA3749037.1"/>
    </source>
</evidence>
<keyword evidence="3" id="KW-1185">Reference proteome</keyword>
<comment type="caution">
    <text evidence="2">The sequence shown here is derived from an EMBL/GenBank/DDBJ whole genome shotgun (WGS) entry which is preliminary data.</text>
</comment>
<evidence type="ECO:0000313" key="3">
    <source>
        <dbReference type="Proteomes" id="UP001500908"/>
    </source>
</evidence>
<proteinExistence type="predicted"/>